<evidence type="ECO:0000256" key="1">
    <source>
        <dbReference type="SAM" id="MobiDB-lite"/>
    </source>
</evidence>
<proteinExistence type="predicted"/>
<dbReference type="AlphaFoldDB" id="A0A9W7XT10"/>
<evidence type="ECO:0000313" key="3">
    <source>
        <dbReference type="Proteomes" id="UP001143981"/>
    </source>
</evidence>
<dbReference type="EMBL" id="JANBOI010004133">
    <property type="protein sequence ID" value="KAJ1717968.1"/>
    <property type="molecule type" value="Genomic_DNA"/>
</dbReference>
<dbReference type="OrthoDB" id="9996127at2759"/>
<feature type="region of interest" description="Disordered" evidence="1">
    <location>
        <begin position="88"/>
        <end position="173"/>
    </location>
</feature>
<dbReference type="Proteomes" id="UP001143981">
    <property type="component" value="Unassembled WGS sequence"/>
</dbReference>
<gene>
    <name evidence="2" type="ORF">LPJ61_006995</name>
</gene>
<evidence type="ECO:0000313" key="2">
    <source>
        <dbReference type="EMBL" id="KAJ1717968.1"/>
    </source>
</evidence>
<comment type="caution">
    <text evidence="2">The sequence shown here is derived from an EMBL/GenBank/DDBJ whole genome shotgun (WGS) entry which is preliminary data.</text>
</comment>
<name>A0A9W7XT10_9FUNG</name>
<protein>
    <submittedName>
        <fullName evidence="2">Uncharacterized protein</fullName>
    </submittedName>
</protein>
<keyword evidence="3" id="KW-1185">Reference proteome</keyword>
<reference evidence="2" key="1">
    <citation type="submission" date="2022-07" db="EMBL/GenBank/DDBJ databases">
        <title>Phylogenomic reconstructions and comparative analyses of Kickxellomycotina fungi.</title>
        <authorList>
            <person name="Reynolds N.K."/>
            <person name="Stajich J.E."/>
            <person name="Barry K."/>
            <person name="Grigoriev I.V."/>
            <person name="Crous P."/>
            <person name="Smith M.E."/>
        </authorList>
    </citation>
    <scope>NUCLEOTIDE SEQUENCE</scope>
    <source>
        <strain evidence="2">BCRC 34381</strain>
    </source>
</reference>
<feature type="non-terminal residue" evidence="2">
    <location>
        <position position="346"/>
    </location>
</feature>
<feature type="compositionally biased region" description="Polar residues" evidence="1">
    <location>
        <begin position="64"/>
        <end position="81"/>
    </location>
</feature>
<sequence length="346" mass="36417">MRRLRQVSYGASGERVVLEGVRRDGPSPKGSRGNTMARLGRAGLSSRLLENLNRHHRGSLAAHSISSSVRDLPTGTSTQPSASDLAAAMMGAPSQAGAEDESSYRGPSDADTVNMSFSAAGRKPSVGWQAPSEPAARNGGRSEGDGGDAEEPASGPAGVGGSGGSSSNPATGLSLSQLDRTQLQRAINKDIAAALVGWYGRNEGGSQLATSRVSDHLIVSTWRGTTYFIDVGTLMDIARYDDRFTQQWNASTTRASENALASLSSEKDGSSLMDIQSGGLSLIYSFADAFSDVGNLMSRLRANASVIQFKFQDTVSAFLADTYAPATGGPNVPCMFYVDYKDRIWA</sequence>
<feature type="region of interest" description="Disordered" evidence="1">
    <location>
        <begin position="62"/>
        <end position="81"/>
    </location>
</feature>
<organism evidence="2 3">
    <name type="scientific">Coemansia biformis</name>
    <dbReference type="NCBI Taxonomy" id="1286918"/>
    <lineage>
        <taxon>Eukaryota</taxon>
        <taxon>Fungi</taxon>
        <taxon>Fungi incertae sedis</taxon>
        <taxon>Zoopagomycota</taxon>
        <taxon>Kickxellomycotina</taxon>
        <taxon>Kickxellomycetes</taxon>
        <taxon>Kickxellales</taxon>
        <taxon>Kickxellaceae</taxon>
        <taxon>Coemansia</taxon>
    </lineage>
</organism>
<accession>A0A9W7XT10</accession>